<proteinExistence type="predicted"/>
<accession>A0A645E7D4</accession>
<dbReference type="EMBL" id="VSSQ01044003">
    <property type="protein sequence ID" value="MPM97784.1"/>
    <property type="molecule type" value="Genomic_DNA"/>
</dbReference>
<comment type="caution">
    <text evidence="1">The sequence shown here is derived from an EMBL/GenBank/DDBJ whole genome shotgun (WGS) entry which is preliminary data.</text>
</comment>
<sequence length="107" mass="12601">MQQQKRERQLTPHGLRADDYDDDYHGFCNRNHDVVQHFIDTGSIEACRLDHFNGNRCIVGGHDIGAEWPEVSHPNKDQARVIVDQVQFPANLEYLDRKQHLWENHQE</sequence>
<reference evidence="1" key="1">
    <citation type="submission" date="2019-08" db="EMBL/GenBank/DDBJ databases">
        <authorList>
            <person name="Kucharzyk K."/>
            <person name="Murdoch R.W."/>
            <person name="Higgins S."/>
            <person name="Loffler F."/>
        </authorList>
    </citation>
    <scope>NUCLEOTIDE SEQUENCE</scope>
</reference>
<organism evidence="1">
    <name type="scientific">bioreactor metagenome</name>
    <dbReference type="NCBI Taxonomy" id="1076179"/>
    <lineage>
        <taxon>unclassified sequences</taxon>
        <taxon>metagenomes</taxon>
        <taxon>ecological metagenomes</taxon>
    </lineage>
</organism>
<dbReference type="AlphaFoldDB" id="A0A645E7D4"/>
<evidence type="ECO:0000313" key="1">
    <source>
        <dbReference type="EMBL" id="MPM97784.1"/>
    </source>
</evidence>
<name>A0A645E7D4_9ZZZZ</name>
<protein>
    <submittedName>
        <fullName evidence="1">Uncharacterized protein</fullName>
    </submittedName>
</protein>
<gene>
    <name evidence="1" type="ORF">SDC9_144961</name>
</gene>